<reference evidence="4 5" key="1">
    <citation type="journal article" date="2018" name="Gigascience">
        <title>Genomes of trombidid mites reveal novel predicted allergens and laterally-transferred genes associated with secondary metabolism.</title>
        <authorList>
            <person name="Dong X."/>
            <person name="Chaisiri K."/>
            <person name="Xia D."/>
            <person name="Armstrong S.D."/>
            <person name="Fang Y."/>
            <person name="Donnelly M.J."/>
            <person name="Kadowaki T."/>
            <person name="McGarry J.W."/>
            <person name="Darby A.C."/>
            <person name="Makepeace B.L."/>
        </authorList>
    </citation>
    <scope>NUCLEOTIDE SEQUENCE [LARGE SCALE GENOMIC DNA]</scope>
    <source>
        <strain evidence="4">UoL-UT</strain>
    </source>
</reference>
<dbReference type="GO" id="GO:0005634">
    <property type="term" value="C:nucleus"/>
    <property type="evidence" value="ECO:0007669"/>
    <property type="project" value="TreeGrafter"/>
</dbReference>
<dbReference type="STRING" id="299467.A0A443SKF3"/>
<proteinExistence type="predicted"/>
<feature type="compositionally biased region" description="Basic and acidic residues" evidence="2">
    <location>
        <begin position="157"/>
        <end position="174"/>
    </location>
</feature>
<dbReference type="AlphaFoldDB" id="A0A443SKF3"/>
<dbReference type="EMBL" id="NCKV01001654">
    <property type="protein sequence ID" value="RWS27962.1"/>
    <property type="molecule type" value="Genomic_DNA"/>
</dbReference>
<protein>
    <submittedName>
        <fullName evidence="4">Coiled-coil domain-containing protein 174-like isoform X1</fullName>
    </submittedName>
</protein>
<evidence type="ECO:0000313" key="5">
    <source>
        <dbReference type="Proteomes" id="UP000288716"/>
    </source>
</evidence>
<organism evidence="4 5">
    <name type="scientific">Leptotrombidium deliense</name>
    <dbReference type="NCBI Taxonomy" id="299467"/>
    <lineage>
        <taxon>Eukaryota</taxon>
        <taxon>Metazoa</taxon>
        <taxon>Ecdysozoa</taxon>
        <taxon>Arthropoda</taxon>
        <taxon>Chelicerata</taxon>
        <taxon>Arachnida</taxon>
        <taxon>Acari</taxon>
        <taxon>Acariformes</taxon>
        <taxon>Trombidiformes</taxon>
        <taxon>Prostigmata</taxon>
        <taxon>Anystina</taxon>
        <taxon>Parasitengona</taxon>
        <taxon>Trombiculoidea</taxon>
        <taxon>Trombiculidae</taxon>
        <taxon>Leptotrombidium</taxon>
    </lineage>
</organism>
<comment type="caution">
    <text evidence="4">The sequence shown here is derived from an EMBL/GenBank/DDBJ whole genome shotgun (WGS) entry which is preliminary data.</text>
</comment>
<dbReference type="Proteomes" id="UP000288716">
    <property type="component" value="Unassembled WGS sequence"/>
</dbReference>
<gene>
    <name evidence="4" type="ORF">B4U80_02844</name>
</gene>
<name>A0A443SKF3_9ACAR</name>
<dbReference type="VEuPathDB" id="VectorBase:LDEU004079"/>
<dbReference type="Pfam" id="PF13300">
    <property type="entry name" value="DUF4078"/>
    <property type="match status" value="1"/>
</dbReference>
<evidence type="ECO:0000256" key="2">
    <source>
        <dbReference type="SAM" id="MobiDB-lite"/>
    </source>
</evidence>
<feature type="region of interest" description="Disordered" evidence="2">
    <location>
        <begin position="157"/>
        <end position="178"/>
    </location>
</feature>
<dbReference type="InterPro" id="IPR057464">
    <property type="entry name" value="CCDC174_GRSR"/>
</dbReference>
<feature type="domain" description="CCDC174 alpha/beta GRSR" evidence="3">
    <location>
        <begin position="182"/>
        <end position="207"/>
    </location>
</feature>
<keyword evidence="5" id="KW-1185">Reference proteome</keyword>
<dbReference type="Pfam" id="PF25449">
    <property type="entry name" value="CCDC174_GRSR"/>
    <property type="match status" value="1"/>
</dbReference>
<sequence length="376" mass="44061">MSTEKDDDRIFPSSKRIKVNNTSSLFDLKAELLKKKQDAIASKTVPDFGGSRKGGAKWKEIAAELEAKGKDKELKRFLNRPVEPESQVDEELERSLRLSREALERKTKIYEEKMQKAMKVVVDDSDDEEDKEKNINEDRDLVNFDEKVMLAHKMKFLENRKSNEEPEDNRKELVNSEDDEDWVEFTDSLGRTRKCLKSDVEMFKKFDVKPNRSEQRVPIPFVPASVPDELSNETAEVPKETATAIHYQNVRNEEVRELGVGYFQFSKEDEERKQQMKMLNQMREQTLKQREFRLKMKETKKMKIEERLEKIAKKRGIEYKRKPEEVEENKVCATDLINRLISDAKHESIVAKKTEKVRDWDSGKVNEDGIQIIAPE</sequence>
<dbReference type="PANTHER" id="PTHR15885">
    <property type="entry name" value="COILED-COIL DOMAIN-CONTAINING PROTEIN 174"/>
    <property type="match status" value="1"/>
</dbReference>
<dbReference type="OrthoDB" id="333551at2759"/>
<dbReference type="InterPro" id="IPR025066">
    <property type="entry name" value="CCDC174-like"/>
</dbReference>
<accession>A0A443SKF3</accession>
<keyword evidence="1" id="KW-0175">Coiled coil</keyword>
<evidence type="ECO:0000256" key="1">
    <source>
        <dbReference type="ARBA" id="ARBA00023054"/>
    </source>
</evidence>
<dbReference type="PANTHER" id="PTHR15885:SF1">
    <property type="entry name" value="COILED-COIL DOMAIN-CONTAINING PROTEIN 174"/>
    <property type="match status" value="1"/>
</dbReference>
<evidence type="ECO:0000259" key="3">
    <source>
        <dbReference type="Pfam" id="PF25449"/>
    </source>
</evidence>
<evidence type="ECO:0000313" key="4">
    <source>
        <dbReference type="EMBL" id="RWS27962.1"/>
    </source>
</evidence>